<evidence type="ECO:0000313" key="2">
    <source>
        <dbReference type="EMBL" id="KOM28857.1"/>
    </source>
</evidence>
<evidence type="ECO:0000256" key="1">
    <source>
        <dbReference type="SAM" id="MobiDB-lite"/>
    </source>
</evidence>
<protein>
    <submittedName>
        <fullName evidence="2">Uncharacterized protein</fullName>
    </submittedName>
</protein>
<accession>A0A0L9TE88</accession>
<dbReference type="Proteomes" id="UP000053144">
    <property type="component" value="Unassembled WGS sequence"/>
</dbReference>
<proteinExistence type="predicted"/>
<name>A0A0L9TE88_PHAAN</name>
<reference evidence="3" key="1">
    <citation type="journal article" date="2015" name="Proc. Natl. Acad. Sci. U.S.A.">
        <title>Genome sequencing of adzuki bean (Vigna angularis) provides insight into high starch and low fat accumulation and domestication.</title>
        <authorList>
            <person name="Yang K."/>
            <person name="Tian Z."/>
            <person name="Chen C."/>
            <person name="Luo L."/>
            <person name="Zhao B."/>
            <person name="Wang Z."/>
            <person name="Yu L."/>
            <person name="Li Y."/>
            <person name="Sun Y."/>
            <person name="Li W."/>
            <person name="Chen Y."/>
            <person name="Li Y."/>
            <person name="Zhang Y."/>
            <person name="Ai D."/>
            <person name="Zhao J."/>
            <person name="Shang C."/>
            <person name="Ma Y."/>
            <person name="Wu B."/>
            <person name="Wang M."/>
            <person name="Gao L."/>
            <person name="Sun D."/>
            <person name="Zhang P."/>
            <person name="Guo F."/>
            <person name="Wang W."/>
            <person name="Li Y."/>
            <person name="Wang J."/>
            <person name="Varshney R.K."/>
            <person name="Wang J."/>
            <person name="Ling H.Q."/>
            <person name="Wan P."/>
        </authorList>
    </citation>
    <scope>NUCLEOTIDE SEQUENCE</scope>
    <source>
        <strain evidence="3">cv. Jingnong 6</strain>
    </source>
</reference>
<evidence type="ECO:0000313" key="3">
    <source>
        <dbReference type="Proteomes" id="UP000053144"/>
    </source>
</evidence>
<gene>
    <name evidence="2" type="ORF">LR48_Vigan598s001800</name>
</gene>
<dbReference type="EMBL" id="KQ258454">
    <property type="protein sequence ID" value="KOM28857.1"/>
    <property type="molecule type" value="Genomic_DNA"/>
</dbReference>
<dbReference type="AlphaFoldDB" id="A0A0L9TE88"/>
<feature type="compositionally biased region" description="Polar residues" evidence="1">
    <location>
        <begin position="1"/>
        <end position="12"/>
    </location>
</feature>
<dbReference type="Gramene" id="KOM28857">
    <property type="protein sequence ID" value="KOM28857"/>
    <property type="gene ID" value="LR48_Vigan598s001800"/>
</dbReference>
<feature type="region of interest" description="Disordered" evidence="1">
    <location>
        <begin position="1"/>
        <end position="46"/>
    </location>
</feature>
<sequence>MQDTRTIRTFVQDSERSSKREERALVQESGRSSRRTLVRGRSSQKQALVQERGTLVQKQQALVQEADVRPCRRRTFVQERSFVPGRERSSSQAEVDARPARQRTLVQYARPGKRTLGQIEGRSSKCERLALGCENRGAPGRNFLPDLNFCESFALGRD</sequence>
<feature type="compositionally biased region" description="Basic and acidic residues" evidence="1">
    <location>
        <begin position="13"/>
        <end position="25"/>
    </location>
</feature>
<organism evidence="2 3">
    <name type="scientific">Phaseolus angularis</name>
    <name type="common">Azuki bean</name>
    <name type="synonym">Vigna angularis</name>
    <dbReference type="NCBI Taxonomy" id="3914"/>
    <lineage>
        <taxon>Eukaryota</taxon>
        <taxon>Viridiplantae</taxon>
        <taxon>Streptophyta</taxon>
        <taxon>Embryophyta</taxon>
        <taxon>Tracheophyta</taxon>
        <taxon>Spermatophyta</taxon>
        <taxon>Magnoliopsida</taxon>
        <taxon>eudicotyledons</taxon>
        <taxon>Gunneridae</taxon>
        <taxon>Pentapetalae</taxon>
        <taxon>rosids</taxon>
        <taxon>fabids</taxon>
        <taxon>Fabales</taxon>
        <taxon>Fabaceae</taxon>
        <taxon>Papilionoideae</taxon>
        <taxon>50 kb inversion clade</taxon>
        <taxon>NPAAA clade</taxon>
        <taxon>indigoferoid/millettioid clade</taxon>
        <taxon>Phaseoleae</taxon>
        <taxon>Vigna</taxon>
    </lineage>
</organism>